<feature type="compositionally biased region" description="Gly residues" evidence="1">
    <location>
        <begin position="85"/>
        <end position="94"/>
    </location>
</feature>
<reference evidence="2" key="1">
    <citation type="submission" date="2018-11" db="EMBL/GenBank/DDBJ databases">
        <authorList>
            <consortium name="Pathogen Informatics"/>
        </authorList>
    </citation>
    <scope>NUCLEOTIDE SEQUENCE</scope>
</reference>
<evidence type="ECO:0000313" key="2">
    <source>
        <dbReference type="EMBL" id="VEL09456.1"/>
    </source>
</evidence>
<feature type="compositionally biased region" description="Gly residues" evidence="1">
    <location>
        <begin position="40"/>
        <end position="75"/>
    </location>
</feature>
<feature type="region of interest" description="Disordered" evidence="1">
    <location>
        <begin position="16"/>
        <end position="168"/>
    </location>
</feature>
<evidence type="ECO:0000256" key="1">
    <source>
        <dbReference type="SAM" id="MobiDB-lite"/>
    </source>
</evidence>
<accession>A0A3S5A1I6</accession>
<evidence type="ECO:0000313" key="3">
    <source>
        <dbReference type="Proteomes" id="UP000784294"/>
    </source>
</evidence>
<gene>
    <name evidence="2" type="ORF">PXEA_LOCUS2896</name>
</gene>
<organism evidence="2 3">
    <name type="scientific">Protopolystoma xenopodis</name>
    <dbReference type="NCBI Taxonomy" id="117903"/>
    <lineage>
        <taxon>Eukaryota</taxon>
        <taxon>Metazoa</taxon>
        <taxon>Spiralia</taxon>
        <taxon>Lophotrochozoa</taxon>
        <taxon>Platyhelminthes</taxon>
        <taxon>Monogenea</taxon>
        <taxon>Polyopisthocotylea</taxon>
        <taxon>Polystomatidea</taxon>
        <taxon>Polystomatidae</taxon>
        <taxon>Protopolystoma</taxon>
    </lineage>
</organism>
<dbReference type="Proteomes" id="UP000784294">
    <property type="component" value="Unassembled WGS sequence"/>
</dbReference>
<comment type="caution">
    <text evidence="2">The sequence shown here is derived from an EMBL/GenBank/DDBJ whole genome shotgun (WGS) entry which is preliminary data.</text>
</comment>
<proteinExistence type="predicted"/>
<feature type="compositionally biased region" description="Polar residues" evidence="1">
    <location>
        <begin position="21"/>
        <end position="37"/>
    </location>
</feature>
<keyword evidence="3" id="KW-1185">Reference proteome</keyword>
<dbReference type="EMBL" id="CAAALY010006366">
    <property type="protein sequence ID" value="VEL09456.1"/>
    <property type="molecule type" value="Genomic_DNA"/>
</dbReference>
<protein>
    <submittedName>
        <fullName evidence="2">Uncharacterized protein</fullName>
    </submittedName>
</protein>
<name>A0A3S5A1I6_9PLAT</name>
<dbReference type="AlphaFoldDB" id="A0A3S5A1I6"/>
<sequence length="197" mass="18987">MRFPYPIFKNYKAIDSRRDQASSSIQPGTVHQSSIQQGGNVSGGGGGGGGGGGSGGASGVGGGGNSSVCGSGGGSNNNSCSWANGSGGSGGQAGAGPSLSTGSIGPLNASPTANASNVIVASSSAELKAHSSHSASGLEDKISGGGVGDSGHSGQSNPKRMEEPIDADTTLALGRKAMPTSILPTNDPSKIREFILN</sequence>
<feature type="compositionally biased region" description="Low complexity" evidence="1">
    <location>
        <begin position="113"/>
        <end position="125"/>
    </location>
</feature>